<dbReference type="Proteomes" id="UP000202401">
    <property type="component" value="Segment"/>
</dbReference>
<evidence type="ECO:0000313" key="2">
    <source>
        <dbReference type="Proteomes" id="UP000202401"/>
    </source>
</evidence>
<keyword evidence="2" id="KW-1185">Reference proteome</keyword>
<gene>
    <name evidence="1" type="ORF">SWVG_00028</name>
</gene>
<dbReference type="GeneID" id="15013097"/>
<name>M4NJV9_9CAUD</name>
<dbReference type="EMBL" id="HQ317388">
    <property type="protein sequence ID" value="AGG91268.1"/>
    <property type="molecule type" value="Genomic_DNA"/>
</dbReference>
<accession>M4NJV9</accession>
<proteinExistence type="predicted"/>
<reference evidence="1 2" key="1">
    <citation type="submission" date="2010-09" db="EMBL/GenBank/DDBJ databases">
        <title>The Genome Sequence of Synechococcus phage S-RIP1 isolate R2_2007.</title>
        <authorList>
            <consortium name="The Broad Institute Genome Sequencing Platform"/>
            <person name="Henn M.R."/>
            <person name="Marston M."/>
            <person name="Levin J."/>
            <person name="Malboeuf C."/>
            <person name="Casali M."/>
            <person name="Russ C."/>
            <person name="Lennon N."/>
            <person name="Chapman S.B."/>
            <person name="Erlich R."/>
            <person name="Young S.K."/>
            <person name="Yandava C."/>
            <person name="Zeng Q."/>
            <person name="Fitzgerald M.F."/>
            <person name="Alvarado L."/>
            <person name="Anderson S."/>
            <person name="Berlin A."/>
            <person name="Chen Z."/>
            <person name="Freedman E."/>
            <person name="Gellesch M."/>
            <person name="Goldberg J."/>
            <person name="Green L."/>
            <person name="Griggs A."/>
            <person name="Gujja S."/>
            <person name="Heilman E.R."/>
            <person name="Heiman D."/>
            <person name="Hollinger A."/>
            <person name="Howarth C."/>
            <person name="Larson L."/>
            <person name="Mehta T."/>
            <person name="Neiman D."/>
            <person name="Pearson M."/>
            <person name="Roberts A."/>
            <person name="Ryan E."/>
            <person name="Saif S."/>
            <person name="Shea T."/>
            <person name="Shenoy N."/>
            <person name="Sisk P."/>
            <person name="Stolte C."/>
            <person name="Sykes S."/>
            <person name="White J."/>
            <person name="Haas B."/>
            <person name="Nusbaum C."/>
            <person name="Birren B."/>
        </authorList>
    </citation>
    <scope>NUCLEOTIDE SEQUENCE [LARGE SCALE GENOMIC DNA]</scope>
</reference>
<protein>
    <submittedName>
        <fullName evidence="1">Uncharacterized protein</fullName>
    </submittedName>
</protein>
<organism evidence="1 2">
    <name type="scientific">Synechococcus phage S-RIP1</name>
    <dbReference type="NCBI Taxonomy" id="754041"/>
    <lineage>
        <taxon>Viruses</taxon>
        <taxon>Duplodnaviria</taxon>
        <taxon>Heunggongvirae</taxon>
        <taxon>Uroviricota</taxon>
        <taxon>Caudoviricetes</taxon>
        <taxon>Autographivirales</taxon>
        <taxon>Kajamvirus</taxon>
        <taxon>Kajamvirus SRIP1</taxon>
    </lineage>
</organism>
<dbReference type="KEGG" id="vg:15013097"/>
<sequence>MTQTQYTRQQLIDALAHEYDYLCHDDPYDPEDPYDMTVPEYVEYLSSLSIEQLIDETSTGDGYTLDEYMFNHN</sequence>
<evidence type="ECO:0000313" key="1">
    <source>
        <dbReference type="EMBL" id="AGG91268.1"/>
    </source>
</evidence>
<dbReference type="RefSeq" id="YP_007676461.1">
    <property type="nucleotide sequence ID" value="NC_020867.1"/>
</dbReference>
<dbReference type="OrthoDB" id="24563at10239"/>